<dbReference type="AlphaFoldDB" id="A0A7C8NRR2"/>
<keyword evidence="4" id="KW-0349">Heme</keyword>
<dbReference type="GO" id="GO:0004497">
    <property type="term" value="F:monooxygenase activity"/>
    <property type="evidence" value="ECO:0007669"/>
    <property type="project" value="UniProtKB-KW"/>
</dbReference>
<evidence type="ECO:0000256" key="7">
    <source>
        <dbReference type="ARBA" id="ARBA00022989"/>
    </source>
</evidence>
<dbReference type="InterPro" id="IPR002397">
    <property type="entry name" value="Cyt_P450_B"/>
</dbReference>
<gene>
    <name evidence="12" type="ORF">TWF102_003634</name>
</gene>
<keyword evidence="10" id="KW-0503">Monooxygenase</keyword>
<dbReference type="GO" id="GO:0016020">
    <property type="term" value="C:membrane"/>
    <property type="evidence" value="ECO:0007669"/>
    <property type="project" value="UniProtKB-SubCell"/>
</dbReference>
<dbReference type="EMBL" id="WIQW01000018">
    <property type="protein sequence ID" value="KAF3103441.1"/>
    <property type="molecule type" value="Genomic_DNA"/>
</dbReference>
<dbReference type="SUPFAM" id="SSF48264">
    <property type="entry name" value="Cytochrome P450"/>
    <property type="match status" value="1"/>
</dbReference>
<dbReference type="Proteomes" id="UP000475325">
    <property type="component" value="Unassembled WGS sequence"/>
</dbReference>
<organism evidence="12 13">
    <name type="scientific">Orbilia oligospora</name>
    <name type="common">Nematode-trapping fungus</name>
    <name type="synonym">Arthrobotrys oligospora</name>
    <dbReference type="NCBI Taxonomy" id="2813651"/>
    <lineage>
        <taxon>Eukaryota</taxon>
        <taxon>Fungi</taxon>
        <taxon>Dikarya</taxon>
        <taxon>Ascomycota</taxon>
        <taxon>Pezizomycotina</taxon>
        <taxon>Orbiliomycetes</taxon>
        <taxon>Orbiliales</taxon>
        <taxon>Orbiliaceae</taxon>
        <taxon>Orbilia</taxon>
    </lineage>
</organism>
<dbReference type="PANTHER" id="PTHR46206:SF5">
    <property type="entry name" value="P450, PUTATIVE (EUROFUNG)-RELATED"/>
    <property type="match status" value="1"/>
</dbReference>
<dbReference type="GO" id="GO:0020037">
    <property type="term" value="F:heme binding"/>
    <property type="evidence" value="ECO:0007669"/>
    <property type="project" value="InterPro"/>
</dbReference>
<evidence type="ECO:0000256" key="1">
    <source>
        <dbReference type="ARBA" id="ARBA00001971"/>
    </source>
</evidence>
<dbReference type="PANTHER" id="PTHR46206">
    <property type="entry name" value="CYTOCHROME P450"/>
    <property type="match status" value="1"/>
</dbReference>
<accession>A0A7C8NRR2</accession>
<dbReference type="Pfam" id="PF00067">
    <property type="entry name" value="p450"/>
    <property type="match status" value="1"/>
</dbReference>
<evidence type="ECO:0000256" key="11">
    <source>
        <dbReference type="ARBA" id="ARBA00023136"/>
    </source>
</evidence>
<evidence type="ECO:0000256" key="6">
    <source>
        <dbReference type="ARBA" id="ARBA00022723"/>
    </source>
</evidence>
<name>A0A7C8NRR2_ORBOL</name>
<keyword evidence="7" id="KW-1133">Transmembrane helix</keyword>
<dbReference type="Gene3D" id="1.10.630.10">
    <property type="entry name" value="Cytochrome P450"/>
    <property type="match status" value="1"/>
</dbReference>
<protein>
    <recommendedName>
        <fullName evidence="14">Cytochrome P450</fullName>
    </recommendedName>
</protein>
<dbReference type="GO" id="GO:0016705">
    <property type="term" value="F:oxidoreductase activity, acting on paired donors, with incorporation or reduction of molecular oxygen"/>
    <property type="evidence" value="ECO:0007669"/>
    <property type="project" value="InterPro"/>
</dbReference>
<evidence type="ECO:0000256" key="5">
    <source>
        <dbReference type="ARBA" id="ARBA00022692"/>
    </source>
</evidence>
<evidence type="ECO:0000256" key="3">
    <source>
        <dbReference type="ARBA" id="ARBA00010617"/>
    </source>
</evidence>
<evidence type="ECO:0000313" key="13">
    <source>
        <dbReference type="Proteomes" id="UP000475325"/>
    </source>
</evidence>
<keyword evidence="6" id="KW-0479">Metal-binding</keyword>
<keyword evidence="11" id="KW-0472">Membrane</keyword>
<evidence type="ECO:0008006" key="14">
    <source>
        <dbReference type="Google" id="ProtNLM"/>
    </source>
</evidence>
<evidence type="ECO:0000256" key="9">
    <source>
        <dbReference type="ARBA" id="ARBA00023004"/>
    </source>
</evidence>
<dbReference type="PRINTS" id="PR00359">
    <property type="entry name" value="BP450"/>
</dbReference>
<evidence type="ECO:0000256" key="10">
    <source>
        <dbReference type="ARBA" id="ARBA00023033"/>
    </source>
</evidence>
<evidence type="ECO:0000256" key="2">
    <source>
        <dbReference type="ARBA" id="ARBA00004370"/>
    </source>
</evidence>
<keyword evidence="8" id="KW-0560">Oxidoreductase</keyword>
<keyword evidence="5" id="KW-0812">Transmembrane</keyword>
<comment type="caution">
    <text evidence="12">The sequence shown here is derived from an EMBL/GenBank/DDBJ whole genome shotgun (WGS) entry which is preliminary data.</text>
</comment>
<sequence>MSPISPEVVTICGFCLSAVIISHFHQHTKRYRCQLPKPPLAPLTHHDIVHNTEESIIGALHKYGPVVSFERNGSREYIVDNEYTRKVLTEDSLFSFENGMASLLGINWLLGLHGGTFFRDIDDIMKNFLARRLGNIESKVWPIFERGALALSKASSPRNQIDMLPYAQSTMAEVTTAVFFGEKYMEPSIIKAVIALASDTAEMTGLFQNRSWLAHEVPIVWRLWTWISVVLFKIPLHFGPKFAWRLWSDIKCRTADDSDKDDETVISYLVNRYKTSNGSVSLSSKLWIFVLVLASILGSVHQTSTIIVWATFFLAVHPESQVEIRDELIKITERPLPDIKKALRTDSFIREVLRMKGDTVNVVRASVRDVDLGGYLIPKGSLVFPVTRLSYRSPRYTENPDKFDANRWVGSGKTAATTGLGYLAFGYGKWACPGRFLAVLEVKYWLLALVKCSKFTLEGGRYRVLDGWNVTAVAPEGRLLIEPYSDTLSA</sequence>
<dbReference type="GO" id="GO:0005506">
    <property type="term" value="F:iron ion binding"/>
    <property type="evidence" value="ECO:0007669"/>
    <property type="project" value="InterPro"/>
</dbReference>
<keyword evidence="9" id="KW-0408">Iron</keyword>
<comment type="subcellular location">
    <subcellularLocation>
        <location evidence="2">Membrane</location>
    </subcellularLocation>
</comment>
<dbReference type="InterPro" id="IPR001128">
    <property type="entry name" value="Cyt_P450"/>
</dbReference>
<dbReference type="InterPro" id="IPR036396">
    <property type="entry name" value="Cyt_P450_sf"/>
</dbReference>
<proteinExistence type="inferred from homology"/>
<evidence type="ECO:0000313" key="12">
    <source>
        <dbReference type="EMBL" id="KAF3103441.1"/>
    </source>
</evidence>
<evidence type="ECO:0000256" key="4">
    <source>
        <dbReference type="ARBA" id="ARBA00022617"/>
    </source>
</evidence>
<evidence type="ECO:0000256" key="8">
    <source>
        <dbReference type="ARBA" id="ARBA00023002"/>
    </source>
</evidence>
<comment type="similarity">
    <text evidence="3">Belongs to the cytochrome P450 family.</text>
</comment>
<comment type="cofactor">
    <cofactor evidence="1">
        <name>heme</name>
        <dbReference type="ChEBI" id="CHEBI:30413"/>
    </cofactor>
</comment>
<reference evidence="12 13" key="1">
    <citation type="submission" date="2019-06" db="EMBL/GenBank/DDBJ databases">
        <authorList>
            <person name="Palmer J.M."/>
        </authorList>
    </citation>
    <scope>NUCLEOTIDE SEQUENCE [LARGE SCALE GENOMIC DNA]</scope>
    <source>
        <strain evidence="12 13">TWF102</strain>
    </source>
</reference>